<keyword evidence="5" id="KW-1185">Reference proteome</keyword>
<comment type="caution">
    <text evidence="4">The sequence shown here is derived from an EMBL/GenBank/DDBJ whole genome shotgun (WGS) entry which is preliminary data.</text>
</comment>
<name>A0A419SQG9_9BACL</name>
<dbReference type="Gene3D" id="3.40.1090.10">
    <property type="entry name" value="Cytosolic phospholipase A2 catalytic domain"/>
    <property type="match status" value="2"/>
</dbReference>
<dbReference type="InterPro" id="IPR052580">
    <property type="entry name" value="Lipid_Hydrolase"/>
</dbReference>
<protein>
    <recommendedName>
        <fullName evidence="3">PNPLA domain-containing protein</fullName>
    </recommendedName>
</protein>
<keyword evidence="2" id="KW-0378">Hydrolase</keyword>
<feature type="domain" description="PNPLA" evidence="3">
    <location>
        <begin position="5"/>
        <end position="192"/>
    </location>
</feature>
<keyword evidence="2" id="KW-0442">Lipid degradation</keyword>
<feature type="active site" description="Nucleophile" evidence="2">
    <location>
        <position position="38"/>
    </location>
</feature>
<evidence type="ECO:0000313" key="5">
    <source>
        <dbReference type="Proteomes" id="UP000284219"/>
    </source>
</evidence>
<dbReference type="CDD" id="cd07207">
    <property type="entry name" value="Pat_ExoU_VipD_like"/>
    <property type="match status" value="1"/>
</dbReference>
<keyword evidence="1 2" id="KW-0443">Lipid metabolism</keyword>
<accession>A0A419SQG9</accession>
<evidence type="ECO:0000259" key="3">
    <source>
        <dbReference type="PROSITE" id="PS51635"/>
    </source>
</evidence>
<evidence type="ECO:0000256" key="2">
    <source>
        <dbReference type="PROSITE-ProRule" id="PRU01161"/>
    </source>
</evidence>
<dbReference type="GO" id="GO:0016787">
    <property type="term" value="F:hydrolase activity"/>
    <property type="evidence" value="ECO:0007669"/>
    <property type="project" value="UniProtKB-UniRule"/>
</dbReference>
<organism evidence="4 5">
    <name type="scientific">Ammoniphilus oxalaticus</name>
    <dbReference type="NCBI Taxonomy" id="66863"/>
    <lineage>
        <taxon>Bacteria</taxon>
        <taxon>Bacillati</taxon>
        <taxon>Bacillota</taxon>
        <taxon>Bacilli</taxon>
        <taxon>Bacillales</taxon>
        <taxon>Paenibacillaceae</taxon>
        <taxon>Aneurinibacillus group</taxon>
        <taxon>Ammoniphilus</taxon>
    </lineage>
</organism>
<feature type="short sequence motif" description="GXGXXG" evidence="2">
    <location>
        <begin position="9"/>
        <end position="14"/>
    </location>
</feature>
<evidence type="ECO:0000256" key="1">
    <source>
        <dbReference type="ARBA" id="ARBA00023098"/>
    </source>
</evidence>
<dbReference type="Proteomes" id="UP000284219">
    <property type="component" value="Unassembled WGS sequence"/>
</dbReference>
<dbReference type="PROSITE" id="PS51635">
    <property type="entry name" value="PNPLA"/>
    <property type="match status" value="1"/>
</dbReference>
<dbReference type="InterPro" id="IPR016035">
    <property type="entry name" value="Acyl_Trfase/lysoPLipase"/>
</dbReference>
<feature type="short sequence motif" description="GXSXG" evidence="2">
    <location>
        <begin position="36"/>
        <end position="40"/>
    </location>
</feature>
<dbReference type="SUPFAM" id="SSF52151">
    <property type="entry name" value="FabD/lysophospholipase-like"/>
    <property type="match status" value="1"/>
</dbReference>
<dbReference type="EMBL" id="MCHY01000002">
    <property type="protein sequence ID" value="RKD26734.1"/>
    <property type="molecule type" value="Genomic_DNA"/>
</dbReference>
<dbReference type="GO" id="GO:0016042">
    <property type="term" value="P:lipid catabolic process"/>
    <property type="evidence" value="ECO:0007669"/>
    <property type="project" value="UniProtKB-UniRule"/>
</dbReference>
<evidence type="ECO:0000313" key="4">
    <source>
        <dbReference type="EMBL" id="RKD26734.1"/>
    </source>
</evidence>
<proteinExistence type="predicted"/>
<dbReference type="PANTHER" id="PTHR46394:SF1">
    <property type="entry name" value="PNPLA DOMAIN-CONTAINING PROTEIN"/>
    <property type="match status" value="1"/>
</dbReference>
<dbReference type="PANTHER" id="PTHR46394">
    <property type="entry name" value="ANNEXIN"/>
    <property type="match status" value="1"/>
</dbReference>
<sequence>MKADAVFEGGGIKGLAFLGAVEVMEEAGYQWERLAGTSAGSIIAALLATGMSGKQIVSAFLSFPFHKLEVGIGLNRIPYLGPYLCLRMFNGLHSLDLLQQWLETQFIQTGKIAFGDLPDQKLKIVVTDVTRNKMSIIPDDLPSYGVDPNTFPLAAAVRMSCSVPFFFRPTFLENSLIVDGGVLSNYPVWIFDSKERPKWPTFGFRLSGAPLVAQPQKIKGPIRLGVALIRTMLEGQGQVFIDAHSAARTITVKGIPYAATDFRLTNTEKEELVQLGRDAAVDFLIRWNFEQYVSVYRQTATKMKV</sequence>
<feature type="short sequence motif" description="DGA/G" evidence="2">
    <location>
        <begin position="179"/>
        <end position="181"/>
    </location>
</feature>
<dbReference type="Pfam" id="PF01734">
    <property type="entry name" value="Patatin"/>
    <property type="match status" value="1"/>
</dbReference>
<dbReference type="OrthoDB" id="9770965at2"/>
<dbReference type="InterPro" id="IPR002641">
    <property type="entry name" value="PNPLA_dom"/>
</dbReference>
<dbReference type="AlphaFoldDB" id="A0A419SQG9"/>
<gene>
    <name evidence="4" type="ORF">BEP19_16160</name>
</gene>
<reference evidence="4 5" key="1">
    <citation type="submission" date="2016-08" db="EMBL/GenBank/DDBJ databases">
        <title>Novel Firmicute Genomes.</title>
        <authorList>
            <person name="Poppleton D.I."/>
            <person name="Gribaldo S."/>
        </authorList>
    </citation>
    <scope>NUCLEOTIDE SEQUENCE [LARGE SCALE GENOMIC DNA]</scope>
    <source>
        <strain evidence="4 5">RAOx-1</strain>
    </source>
</reference>
<dbReference type="RefSeq" id="WP_120188016.1">
    <property type="nucleotide sequence ID" value="NZ_MCHY01000002.1"/>
</dbReference>
<feature type="active site" description="Proton acceptor" evidence="2">
    <location>
        <position position="179"/>
    </location>
</feature>